<protein>
    <recommendedName>
        <fullName evidence="9">Centromere protein O</fullName>
    </recommendedName>
</protein>
<dbReference type="Proteomes" id="UP000054107">
    <property type="component" value="Unassembled WGS sequence"/>
</dbReference>
<dbReference type="EMBL" id="LN721303">
    <property type="protein sequence ID" value="CEP09232.1"/>
    <property type="molecule type" value="Genomic_DNA"/>
</dbReference>
<reference evidence="7 8" key="1">
    <citation type="submission" date="2014-09" db="EMBL/GenBank/DDBJ databases">
        <authorList>
            <person name="Ellenberger Sabrina"/>
        </authorList>
    </citation>
    <scope>NUCLEOTIDE SEQUENCE [LARGE SCALE GENOMIC DNA]</scope>
    <source>
        <strain evidence="7 8">CBS 412.66</strain>
    </source>
</reference>
<organism evidence="7 8">
    <name type="scientific">Parasitella parasitica</name>
    <dbReference type="NCBI Taxonomy" id="35722"/>
    <lineage>
        <taxon>Eukaryota</taxon>
        <taxon>Fungi</taxon>
        <taxon>Fungi incertae sedis</taxon>
        <taxon>Mucoromycota</taxon>
        <taxon>Mucoromycotina</taxon>
        <taxon>Mucoromycetes</taxon>
        <taxon>Mucorales</taxon>
        <taxon>Mucorineae</taxon>
        <taxon>Mucoraceae</taxon>
        <taxon>Parasitella</taxon>
    </lineage>
</organism>
<keyword evidence="8" id="KW-1185">Reference proteome</keyword>
<evidence type="ECO:0008006" key="9">
    <source>
        <dbReference type="Google" id="ProtNLM"/>
    </source>
</evidence>
<evidence type="ECO:0000256" key="2">
    <source>
        <dbReference type="ARBA" id="ARBA00004584"/>
    </source>
</evidence>
<dbReference type="AlphaFoldDB" id="A0A0B7MVS1"/>
<evidence type="ECO:0000256" key="1">
    <source>
        <dbReference type="ARBA" id="ARBA00004123"/>
    </source>
</evidence>
<dbReference type="STRING" id="35722.A0A0B7MVS1"/>
<dbReference type="CDD" id="cd23835">
    <property type="entry name" value="DRWD-N_CENP-O"/>
    <property type="match status" value="1"/>
</dbReference>
<gene>
    <name evidence="7" type="primary">PARPA_02709.1 scaffold 5218</name>
</gene>
<dbReference type="OrthoDB" id="10050372at2759"/>
<evidence type="ECO:0000313" key="8">
    <source>
        <dbReference type="Proteomes" id="UP000054107"/>
    </source>
</evidence>
<evidence type="ECO:0000256" key="6">
    <source>
        <dbReference type="ARBA" id="ARBA00023328"/>
    </source>
</evidence>
<dbReference type="GO" id="GO:0005634">
    <property type="term" value="C:nucleus"/>
    <property type="evidence" value="ECO:0007669"/>
    <property type="project" value="UniProtKB-SubCell"/>
</dbReference>
<dbReference type="InterPro" id="IPR018464">
    <property type="entry name" value="CENP-O"/>
</dbReference>
<dbReference type="PANTHER" id="PTHR14582">
    <property type="entry name" value="INNER KINETOCHORE SUBUNIT MAL2"/>
    <property type="match status" value="1"/>
</dbReference>
<keyword evidence="5" id="KW-0539">Nucleus</keyword>
<evidence type="ECO:0000256" key="3">
    <source>
        <dbReference type="ARBA" id="ARBA00007321"/>
    </source>
</evidence>
<keyword evidence="4" id="KW-0158">Chromosome</keyword>
<accession>A0A0B7MVS1</accession>
<keyword evidence="6" id="KW-0137">Centromere</keyword>
<proteinExistence type="inferred from homology"/>
<evidence type="ECO:0000256" key="4">
    <source>
        <dbReference type="ARBA" id="ARBA00022454"/>
    </source>
</evidence>
<comment type="similarity">
    <text evidence="3">Belongs to the CENP-O/MCM21 family.</text>
</comment>
<evidence type="ECO:0000313" key="7">
    <source>
        <dbReference type="EMBL" id="CEP09232.1"/>
    </source>
</evidence>
<comment type="subcellular location">
    <subcellularLocation>
        <location evidence="2">Chromosome</location>
        <location evidence="2">Centromere</location>
    </subcellularLocation>
    <subcellularLocation>
        <location evidence="1">Nucleus</location>
    </subcellularLocation>
</comment>
<evidence type="ECO:0000256" key="5">
    <source>
        <dbReference type="ARBA" id="ARBA00023242"/>
    </source>
</evidence>
<dbReference type="PANTHER" id="PTHR14582:SF1">
    <property type="entry name" value="CENTROMERE PROTEIN O"/>
    <property type="match status" value="1"/>
</dbReference>
<sequence length="308" mass="36053">MQMDMDEDTFLPSEDDKLKARIKEMRRRLAVATIRDKELRKELLEEDLSYITVSSLTALIEDPTRVAKYEFDDMEKEVYDKMMSTADICCIREAISYHRLAGCSVFTFKGNRTCIRLETFYNRKYIESYYIIYEKDQKGLHSNSMQLSAQPVIEHHTIPNFIHILTMQNKYLPGNFDTFIRIVHDQVQAYVTRREILKEVAELKKTHSIEIRYQSTSLQKVEIEVLNVHNQKLLLDISFENQCSGYPTDVVFFDITNKPLGQAGERIEYLSEYAMLFKQRPMVDVLIDLLNTESTVSGLEHAIDMELD</sequence>
<dbReference type="Pfam" id="PF09496">
    <property type="entry name" value="CENP-O"/>
    <property type="match status" value="1"/>
</dbReference>
<dbReference type="GO" id="GO:0031511">
    <property type="term" value="C:Mis6-Sim4 complex"/>
    <property type="evidence" value="ECO:0007669"/>
    <property type="project" value="TreeGrafter"/>
</dbReference>
<name>A0A0B7MVS1_9FUNG</name>